<dbReference type="Proteomes" id="UP000324800">
    <property type="component" value="Unassembled WGS sequence"/>
</dbReference>
<accession>A0A5J4VG23</accession>
<protein>
    <submittedName>
        <fullName evidence="1">Uncharacterized protein</fullName>
    </submittedName>
</protein>
<organism evidence="1 2">
    <name type="scientific">Streblomastix strix</name>
    <dbReference type="NCBI Taxonomy" id="222440"/>
    <lineage>
        <taxon>Eukaryota</taxon>
        <taxon>Metamonada</taxon>
        <taxon>Preaxostyla</taxon>
        <taxon>Oxymonadida</taxon>
        <taxon>Streblomastigidae</taxon>
        <taxon>Streblomastix</taxon>
    </lineage>
</organism>
<dbReference type="EMBL" id="SNRW01007277">
    <property type="protein sequence ID" value="KAA6381527.1"/>
    <property type="molecule type" value="Genomic_DNA"/>
</dbReference>
<gene>
    <name evidence="1" type="ORF">EZS28_022945</name>
</gene>
<evidence type="ECO:0000313" key="1">
    <source>
        <dbReference type="EMBL" id="KAA6381527.1"/>
    </source>
</evidence>
<sequence length="406" mass="46968">MLQLYLNRWAYYDIAQLRIQLNQQECAVPFVDKLRELIGVNLQQAAALLIDYRACRLSHEAKQIRALSYIKSITLLRNFIQYLQVLDLRIFRSFKSHLQTLRRHNTHCSPETITKDAVSSIFQSIAPINVHNSFEEAELEMRYLKALQTHQRQSMHYSSTLELDLLTKMRNILKELISHAEIPLLQTLTIHSIQHVLEENTKETFVDLVCVCAALLRFAQRSTYIRIRIQEGAQKAQQFDPSYNGIISLAIQRQHTLRLIQGQGSQDLVNQQVDQYSALAMGPGQQILQLVIFTPTQIVQQFYSGQLIPKQQMQQSFQGFGMYPGIQQFQDFNIKAFSDRPNLLQAIAYNYTDSRASLKAYLSSCRIFQPFDCNKLNILIYSPHQHQAQQAINPFQLAYKARTLSN</sequence>
<name>A0A5J4VG23_9EUKA</name>
<comment type="caution">
    <text evidence="1">The sequence shown here is derived from an EMBL/GenBank/DDBJ whole genome shotgun (WGS) entry which is preliminary data.</text>
</comment>
<evidence type="ECO:0000313" key="2">
    <source>
        <dbReference type="Proteomes" id="UP000324800"/>
    </source>
</evidence>
<dbReference type="AlphaFoldDB" id="A0A5J4VG23"/>
<reference evidence="1 2" key="1">
    <citation type="submission" date="2019-03" db="EMBL/GenBank/DDBJ databases">
        <title>Single cell metagenomics reveals metabolic interactions within the superorganism composed of flagellate Streblomastix strix and complex community of Bacteroidetes bacteria on its surface.</title>
        <authorList>
            <person name="Treitli S.C."/>
            <person name="Kolisko M."/>
            <person name="Husnik F."/>
            <person name="Keeling P."/>
            <person name="Hampl V."/>
        </authorList>
    </citation>
    <scope>NUCLEOTIDE SEQUENCE [LARGE SCALE GENOMIC DNA]</scope>
    <source>
        <strain evidence="1">ST1C</strain>
    </source>
</reference>
<proteinExistence type="predicted"/>